<sequence length="114" mass="12889">MADLLNILNTLLINVGQWLHSYLYNLSMLIMVCLVSLYAGDIIKLTKGLVVRRHFIVRVLCFVLITAFGFGFVVVWLSPLLIKALLFFGTKWLSVTLLAAFFILGTIADRKNQL</sequence>
<reference evidence="2 3" key="1">
    <citation type="submission" date="2015-03" db="EMBL/GenBank/DDBJ databases">
        <authorList>
            <person name="Murphy D."/>
        </authorList>
    </citation>
    <scope>NUCLEOTIDE SEQUENCE [LARGE SCALE GENOMIC DNA]</scope>
    <source>
        <strain evidence="2 3">KMM 520</strain>
    </source>
</reference>
<accession>A0A0U2LLV1</accession>
<proteinExistence type="predicted"/>
<protein>
    <recommendedName>
        <fullName evidence="4">DUF3392 domain-containing protein</fullName>
    </recommendedName>
</protein>
<dbReference type="Pfam" id="PF11872">
    <property type="entry name" value="DUF3392"/>
    <property type="match status" value="1"/>
</dbReference>
<gene>
    <name evidence="2" type="ORF">PTRA_a1260</name>
</gene>
<organism evidence="2">
    <name type="scientific">Pseudoalteromonas translucida KMM 520</name>
    <dbReference type="NCBI Taxonomy" id="1315283"/>
    <lineage>
        <taxon>Bacteria</taxon>
        <taxon>Pseudomonadati</taxon>
        <taxon>Pseudomonadota</taxon>
        <taxon>Gammaproteobacteria</taxon>
        <taxon>Alteromonadales</taxon>
        <taxon>Pseudoalteromonadaceae</taxon>
        <taxon>Pseudoalteromonas</taxon>
    </lineage>
</organism>
<keyword evidence="1" id="KW-0812">Transmembrane</keyword>
<evidence type="ECO:0008006" key="4">
    <source>
        <dbReference type="Google" id="ProtNLM"/>
    </source>
</evidence>
<dbReference type="PATRIC" id="fig|1315283.4.peg.1096"/>
<dbReference type="EMBL" id="CP011034">
    <property type="protein sequence ID" value="ALS32502.1"/>
    <property type="molecule type" value="Genomic_DNA"/>
</dbReference>
<keyword evidence="1" id="KW-0472">Membrane</keyword>
<keyword evidence="1" id="KW-1133">Transmembrane helix</keyword>
<dbReference type="OrthoDB" id="6196761at2"/>
<evidence type="ECO:0000313" key="3">
    <source>
        <dbReference type="Proteomes" id="UP000065261"/>
    </source>
</evidence>
<dbReference type="KEGG" id="ptn:PTRA_a1260"/>
<name>A0A0U2LLV1_9GAMM</name>
<evidence type="ECO:0000256" key="1">
    <source>
        <dbReference type="SAM" id="Phobius"/>
    </source>
</evidence>
<dbReference type="AlphaFoldDB" id="A0A0U2LLV1"/>
<dbReference type="Proteomes" id="UP000065261">
    <property type="component" value="Chromosome I"/>
</dbReference>
<feature type="transmembrane region" description="Helical" evidence="1">
    <location>
        <begin position="84"/>
        <end position="108"/>
    </location>
</feature>
<dbReference type="InterPro" id="IPR021813">
    <property type="entry name" value="DUF3392"/>
</dbReference>
<feature type="transmembrane region" description="Helical" evidence="1">
    <location>
        <begin position="22"/>
        <end position="43"/>
    </location>
</feature>
<feature type="transmembrane region" description="Helical" evidence="1">
    <location>
        <begin position="55"/>
        <end position="78"/>
    </location>
</feature>
<evidence type="ECO:0000313" key="2">
    <source>
        <dbReference type="EMBL" id="ALS32502.1"/>
    </source>
</evidence>
<dbReference type="RefSeq" id="WP_058372981.1">
    <property type="nucleotide sequence ID" value="NZ_CP011034.1"/>
</dbReference>